<sequence length="185" mass="18800">MQSGASESTAVTVVVGAPRLEVATRAVGALSAVAPLHPPEVPSAFPAAAAPGMHLVGCYGWHALGPGLVVHLYGAPTSAKRQPLGEEGLAGLVGAVVVVAPDEIEAGRATLAALEEQGWPYVVALTTPDPSPGVRARLSAALPTRASVPVVGCVPGQTASMQRVVWALITHTLTPILTDDDEEEL</sequence>
<accession>A0ABP7GI77</accession>
<protein>
    <submittedName>
        <fullName evidence="1">Uncharacterized protein</fullName>
    </submittedName>
</protein>
<gene>
    <name evidence="1" type="ORF">GCM10022402_49710</name>
</gene>
<name>A0ABP7GI77_9ACTN</name>
<evidence type="ECO:0000313" key="1">
    <source>
        <dbReference type="EMBL" id="GAA3766598.1"/>
    </source>
</evidence>
<proteinExistence type="predicted"/>
<dbReference type="Proteomes" id="UP001500908">
    <property type="component" value="Unassembled WGS sequence"/>
</dbReference>
<reference evidence="2" key="1">
    <citation type="journal article" date="2019" name="Int. J. Syst. Evol. Microbiol.">
        <title>The Global Catalogue of Microorganisms (GCM) 10K type strain sequencing project: providing services to taxonomists for standard genome sequencing and annotation.</title>
        <authorList>
            <consortium name="The Broad Institute Genomics Platform"/>
            <consortium name="The Broad Institute Genome Sequencing Center for Infectious Disease"/>
            <person name="Wu L."/>
            <person name="Ma J."/>
        </authorList>
    </citation>
    <scope>NUCLEOTIDE SEQUENCE [LARGE SCALE GENOMIC DNA]</scope>
    <source>
        <strain evidence="2">JCM 17137</strain>
    </source>
</reference>
<keyword evidence="2" id="KW-1185">Reference proteome</keyword>
<comment type="caution">
    <text evidence="1">The sequence shown here is derived from an EMBL/GenBank/DDBJ whole genome shotgun (WGS) entry which is preliminary data.</text>
</comment>
<evidence type="ECO:0000313" key="2">
    <source>
        <dbReference type="Proteomes" id="UP001500908"/>
    </source>
</evidence>
<organism evidence="1 2">
    <name type="scientific">Salinactinospora qingdaonensis</name>
    <dbReference type="NCBI Taxonomy" id="702744"/>
    <lineage>
        <taxon>Bacteria</taxon>
        <taxon>Bacillati</taxon>
        <taxon>Actinomycetota</taxon>
        <taxon>Actinomycetes</taxon>
        <taxon>Streptosporangiales</taxon>
        <taxon>Nocardiopsidaceae</taxon>
        <taxon>Salinactinospora</taxon>
    </lineage>
</organism>
<dbReference type="RefSeq" id="WP_344977464.1">
    <property type="nucleotide sequence ID" value="NZ_BAABDD010000053.1"/>
</dbReference>
<dbReference type="EMBL" id="BAABDD010000053">
    <property type="protein sequence ID" value="GAA3766598.1"/>
    <property type="molecule type" value="Genomic_DNA"/>
</dbReference>